<evidence type="ECO:0000313" key="7">
    <source>
        <dbReference type="Proteomes" id="UP001190926"/>
    </source>
</evidence>
<evidence type="ECO:0000256" key="3">
    <source>
        <dbReference type="SAM" id="MobiDB-lite"/>
    </source>
</evidence>
<dbReference type="InterPro" id="IPR042299">
    <property type="entry name" value="Ufd1-like_Nn"/>
</dbReference>
<feature type="domain" description="Ubiquitin fusion degradation protein UFD1 N-terminal subdomain 1" evidence="4">
    <location>
        <begin position="17"/>
        <end position="111"/>
    </location>
</feature>
<accession>A0AAD4JCA1</accession>
<feature type="domain" description="Ubiquitin fusion degradation protein UFD1 N-terminal subdomain 2" evidence="5">
    <location>
        <begin position="114"/>
        <end position="189"/>
    </location>
</feature>
<evidence type="ECO:0000256" key="1">
    <source>
        <dbReference type="ARBA" id="ARBA00006043"/>
    </source>
</evidence>
<feature type="region of interest" description="Disordered" evidence="3">
    <location>
        <begin position="253"/>
        <end position="295"/>
    </location>
</feature>
<evidence type="ECO:0000313" key="6">
    <source>
        <dbReference type="EMBL" id="KAH6831092.1"/>
    </source>
</evidence>
<reference evidence="6 7" key="1">
    <citation type="journal article" date="2021" name="Nat. Commun.">
        <title>Incipient diploidization of the medicinal plant Perilla within 10,000 years.</title>
        <authorList>
            <person name="Zhang Y."/>
            <person name="Shen Q."/>
            <person name="Leng L."/>
            <person name="Zhang D."/>
            <person name="Chen S."/>
            <person name="Shi Y."/>
            <person name="Ning Z."/>
            <person name="Chen S."/>
        </authorList>
    </citation>
    <scope>NUCLEOTIDE SEQUENCE [LARGE SCALE GENOMIC DNA]</scope>
    <source>
        <strain evidence="7">cv. PC099</strain>
    </source>
</reference>
<dbReference type="Proteomes" id="UP001190926">
    <property type="component" value="Unassembled WGS sequence"/>
</dbReference>
<dbReference type="Gene3D" id="3.10.330.10">
    <property type="match status" value="1"/>
</dbReference>
<dbReference type="InterPro" id="IPR004854">
    <property type="entry name" value="Ufd1-like"/>
</dbReference>
<feature type="compositionally biased region" description="Basic and acidic residues" evidence="3">
    <location>
        <begin position="260"/>
        <end position="278"/>
    </location>
</feature>
<evidence type="ECO:0000259" key="4">
    <source>
        <dbReference type="Pfam" id="PF03152"/>
    </source>
</evidence>
<organism evidence="6 7">
    <name type="scientific">Perilla frutescens var. hirtella</name>
    <name type="common">Perilla citriodora</name>
    <name type="synonym">Perilla setoyensis</name>
    <dbReference type="NCBI Taxonomy" id="608512"/>
    <lineage>
        <taxon>Eukaryota</taxon>
        <taxon>Viridiplantae</taxon>
        <taxon>Streptophyta</taxon>
        <taxon>Embryophyta</taxon>
        <taxon>Tracheophyta</taxon>
        <taxon>Spermatophyta</taxon>
        <taxon>Magnoliopsida</taxon>
        <taxon>eudicotyledons</taxon>
        <taxon>Gunneridae</taxon>
        <taxon>Pentapetalae</taxon>
        <taxon>asterids</taxon>
        <taxon>lamiids</taxon>
        <taxon>Lamiales</taxon>
        <taxon>Lamiaceae</taxon>
        <taxon>Nepetoideae</taxon>
        <taxon>Elsholtzieae</taxon>
        <taxon>Perilla</taxon>
    </lineage>
</organism>
<evidence type="ECO:0000259" key="5">
    <source>
        <dbReference type="Pfam" id="PF24842"/>
    </source>
</evidence>
<proteinExistence type="inferred from homology"/>
<dbReference type="GO" id="GO:0006511">
    <property type="term" value="P:ubiquitin-dependent protein catabolic process"/>
    <property type="evidence" value="ECO:0007669"/>
    <property type="project" value="InterPro"/>
</dbReference>
<dbReference type="InterPro" id="IPR055418">
    <property type="entry name" value="UFD1_N2"/>
</dbReference>
<comment type="caution">
    <text evidence="6">The sequence shown here is derived from an EMBL/GenBank/DDBJ whole genome shotgun (WGS) entry which is preliminary data.</text>
</comment>
<keyword evidence="7" id="KW-1185">Reference proteome</keyword>
<dbReference type="Pfam" id="PF03152">
    <property type="entry name" value="UFD1_N1"/>
    <property type="match status" value="1"/>
</dbReference>
<dbReference type="Pfam" id="PF24842">
    <property type="entry name" value="UFD1_N2"/>
    <property type="match status" value="1"/>
</dbReference>
<dbReference type="GO" id="GO:0034098">
    <property type="term" value="C:VCP-NPL4-UFD1 AAA ATPase complex"/>
    <property type="evidence" value="ECO:0007669"/>
    <property type="project" value="TreeGrafter"/>
</dbReference>
<dbReference type="GO" id="GO:0031593">
    <property type="term" value="F:polyubiquitin modification-dependent protein binding"/>
    <property type="evidence" value="ECO:0007669"/>
    <property type="project" value="TreeGrafter"/>
</dbReference>
<dbReference type="InterPro" id="IPR055417">
    <property type="entry name" value="UFD1_N1"/>
</dbReference>
<evidence type="ECO:0000256" key="2">
    <source>
        <dbReference type="ARBA" id="ARBA00022786"/>
    </source>
</evidence>
<dbReference type="AlphaFoldDB" id="A0AAD4JCA1"/>
<dbReference type="PANTHER" id="PTHR12555:SF13">
    <property type="entry name" value="UBIQUITIN RECOGNITION FACTOR IN ER-ASSOCIATED DEGRADATION PROTEIN 1"/>
    <property type="match status" value="1"/>
</dbReference>
<gene>
    <name evidence="6" type="ORF">C2S53_009287</name>
</gene>
<dbReference type="Gene3D" id="2.40.40.50">
    <property type="entry name" value="Ubiquitin fusion degradation protein UFD1, N-terminal domain"/>
    <property type="match status" value="1"/>
</dbReference>
<name>A0AAD4JCA1_PERFH</name>
<dbReference type="EMBL" id="SDAM02000091">
    <property type="protein sequence ID" value="KAH6831092.1"/>
    <property type="molecule type" value="Genomic_DNA"/>
</dbReference>
<dbReference type="GO" id="GO:0036503">
    <property type="term" value="P:ERAD pathway"/>
    <property type="evidence" value="ECO:0007669"/>
    <property type="project" value="TreeGrafter"/>
</dbReference>
<protein>
    <submittedName>
        <fullName evidence="6">Uncharacterized protein</fullName>
    </submittedName>
</protein>
<keyword evidence="2" id="KW-0833">Ubl conjugation pathway</keyword>
<sequence>MSSGWDSDYRYEASPNFQETFRCFPFDKYKNPTLETGNKIIMPLSSLVQLQTLPVRYPLLFKIEGYTSDKISHCGVLEFCAEEGCVYMPRWMMTNLHVEEGDDVILRDTTLSRGCYMKLQPHEAAFVELSNPKAVLERSMRGFSCLSTGDTIMVRHNDRDFYLDVLDVWPGGEAISLVDTDCMLDFAPPLDYEEPAHYDERDDHDQMIKKVDNDVGGEEREEEVKTFRPFTGVAWRLDGTVVMVESGGCSAVVGGGPMEGGKKREKDGGKEEGKEKFEPFTGRGRVLGGSFFDSN</sequence>
<dbReference type="PANTHER" id="PTHR12555">
    <property type="entry name" value="UBIQUITIN FUSION DEGRADATON PROTEIN 1"/>
    <property type="match status" value="1"/>
</dbReference>
<comment type="similarity">
    <text evidence="1">Belongs to the UFD1 family.</text>
</comment>